<dbReference type="OrthoDB" id="9803036at2"/>
<organism evidence="1 2">
    <name type="scientific">Denitrobaculum tricleocarpae</name>
    <dbReference type="NCBI Taxonomy" id="2591009"/>
    <lineage>
        <taxon>Bacteria</taxon>
        <taxon>Pseudomonadati</taxon>
        <taxon>Pseudomonadota</taxon>
        <taxon>Alphaproteobacteria</taxon>
        <taxon>Rhodospirillales</taxon>
        <taxon>Rhodospirillaceae</taxon>
        <taxon>Denitrobaculum</taxon>
    </lineage>
</organism>
<protein>
    <submittedName>
        <fullName evidence="1">Gamma carbonic anhydrase family protein</fullName>
    </submittedName>
</protein>
<reference evidence="1 2" key="1">
    <citation type="submission" date="2019-06" db="EMBL/GenBank/DDBJ databases">
        <title>Whole genome sequence for Rhodospirillaceae sp. R148.</title>
        <authorList>
            <person name="Wang G."/>
        </authorList>
    </citation>
    <scope>NUCLEOTIDE SEQUENCE [LARGE SCALE GENOMIC DNA]</scope>
    <source>
        <strain evidence="1 2">R148</strain>
    </source>
</reference>
<dbReference type="PANTHER" id="PTHR13061:SF29">
    <property type="entry name" value="GAMMA CARBONIC ANHYDRASE-LIKE 1, MITOCHONDRIAL-RELATED"/>
    <property type="match status" value="1"/>
</dbReference>
<dbReference type="EMBL" id="VHSH01000003">
    <property type="protein sequence ID" value="TQV80940.1"/>
    <property type="molecule type" value="Genomic_DNA"/>
</dbReference>
<sequence length="177" mass="18733">MPKIHETAFVAENAIIIGDVEIGPHASIWYGCVIRGDVNAIRIGAETNIQDGSVVHATHDRNGDYRQTGGGVPTLIGEGVTVGHMALLHACEVQSRAFIGMRSVVMDRAVVESGAMVAAGAVVTPGKRVPGGELWSGTPAAFMRSLRPEEVDMIPYLRDNYLQLAASYQDSGSSEGS</sequence>
<gene>
    <name evidence="1" type="ORF">FKG95_09525</name>
</gene>
<dbReference type="AlphaFoldDB" id="A0A545TUP1"/>
<dbReference type="SUPFAM" id="SSF51161">
    <property type="entry name" value="Trimeric LpxA-like enzymes"/>
    <property type="match status" value="1"/>
</dbReference>
<proteinExistence type="predicted"/>
<dbReference type="InterPro" id="IPR050484">
    <property type="entry name" value="Transf_Hexapept/Carb_Anhydrase"/>
</dbReference>
<dbReference type="Pfam" id="PF00132">
    <property type="entry name" value="Hexapep"/>
    <property type="match status" value="1"/>
</dbReference>
<dbReference type="InterPro" id="IPR011004">
    <property type="entry name" value="Trimer_LpxA-like_sf"/>
</dbReference>
<dbReference type="InterPro" id="IPR001451">
    <property type="entry name" value="Hexapep"/>
</dbReference>
<name>A0A545TUP1_9PROT</name>
<dbReference type="Proteomes" id="UP000315252">
    <property type="component" value="Unassembled WGS sequence"/>
</dbReference>
<dbReference type="Gene3D" id="2.160.10.10">
    <property type="entry name" value="Hexapeptide repeat proteins"/>
    <property type="match status" value="1"/>
</dbReference>
<accession>A0A545TUP1</accession>
<keyword evidence="2" id="KW-1185">Reference proteome</keyword>
<comment type="caution">
    <text evidence="1">The sequence shown here is derived from an EMBL/GenBank/DDBJ whole genome shotgun (WGS) entry which is preliminary data.</text>
</comment>
<evidence type="ECO:0000313" key="1">
    <source>
        <dbReference type="EMBL" id="TQV80940.1"/>
    </source>
</evidence>
<dbReference type="PROSITE" id="PS51257">
    <property type="entry name" value="PROKAR_LIPOPROTEIN"/>
    <property type="match status" value="1"/>
</dbReference>
<dbReference type="CDD" id="cd04645">
    <property type="entry name" value="LbH_gamma_CA_like"/>
    <property type="match status" value="1"/>
</dbReference>
<dbReference type="InterPro" id="IPR047324">
    <property type="entry name" value="LbH_gamma_CA-like"/>
</dbReference>
<evidence type="ECO:0000313" key="2">
    <source>
        <dbReference type="Proteomes" id="UP000315252"/>
    </source>
</evidence>
<dbReference type="PANTHER" id="PTHR13061">
    <property type="entry name" value="DYNACTIN SUBUNIT P25"/>
    <property type="match status" value="1"/>
</dbReference>